<dbReference type="Proteomes" id="UP000002899">
    <property type="component" value="Chromosome IV"/>
</dbReference>
<evidence type="ECO:0000256" key="1">
    <source>
        <dbReference type="SAM" id="Coils"/>
    </source>
</evidence>
<keyword evidence="3" id="KW-1185">Reference proteome</keyword>
<feature type="coiled-coil region" evidence="1">
    <location>
        <begin position="64"/>
        <end position="105"/>
    </location>
</feature>
<dbReference type="VEuPathDB" id="PiroplasmaDB:BmR1_04g06597"/>
<name>A0A1N6LXT5_BABMR</name>
<gene>
    <name evidence="2" type="ORF">BmR1_04g06597</name>
</gene>
<dbReference type="EMBL" id="LN871599">
    <property type="protein sequence ID" value="SIO73672.1"/>
    <property type="molecule type" value="Genomic_DNA"/>
</dbReference>
<reference evidence="2 3" key="1">
    <citation type="journal article" date="2012" name="Nucleic Acids Res.">
        <title>Sequencing of the smallest Apicomplexan genome from the human pathogen Babesia microti.</title>
        <authorList>
            <person name="Cornillot E."/>
            <person name="Hadj-Kaddour K."/>
            <person name="Dassouli A."/>
            <person name="Noel B."/>
            <person name="Ranwez V."/>
            <person name="Vacherie B."/>
            <person name="Augagneur Y."/>
            <person name="Bres V."/>
            <person name="Duclos A."/>
            <person name="Randazzo S."/>
            <person name="Carcy B."/>
            <person name="Debierre-Grockiego F."/>
            <person name="Delbecq S."/>
            <person name="Moubri-Menage K."/>
            <person name="Shams-Eldin H."/>
            <person name="Usmani-Brown S."/>
            <person name="Bringaud F."/>
            <person name="Wincker P."/>
            <person name="Vivares C.P."/>
            <person name="Schwarz R.T."/>
            <person name="Schetters T.P."/>
            <person name="Krause P.J."/>
            <person name="Gorenflot A."/>
            <person name="Berry V."/>
            <person name="Barbe V."/>
            <person name="Ben Mamoun C."/>
        </authorList>
    </citation>
    <scope>NUCLEOTIDE SEQUENCE [LARGE SCALE GENOMIC DNA]</scope>
    <source>
        <strain evidence="2 3">RI</strain>
    </source>
</reference>
<accession>A0A1N6LXT5</accession>
<sequence>MNVGRETLISDRTIHCVEDEIEKFSSEPDDLTEKLKYRTSILLYNMCSMYNTFMDYVGKQHQRLSEQKFQINKLKQELAETKTTKKLLEEQLLASKLELENLKRKLFT</sequence>
<protein>
    <submittedName>
        <fullName evidence="2">Uncharacterized protein</fullName>
    </submittedName>
</protein>
<dbReference type="KEGG" id="bmic:BmR1_04g06597"/>
<reference evidence="2 3" key="3">
    <citation type="journal article" date="2016" name="Sci. Rep.">
        <title>Genome-wide diversity and gene expression profiling of Babesia microti isolates identify polymorphic genes that mediate host-pathogen interactions.</title>
        <authorList>
            <person name="Silva J.C."/>
            <person name="Cornillot E."/>
            <person name="McCracken C."/>
            <person name="Usmani-Brown S."/>
            <person name="Dwivedi A."/>
            <person name="Ifeonu O.O."/>
            <person name="Crabtree J."/>
            <person name="Gotia H.T."/>
            <person name="Virji A.Z."/>
            <person name="Reynes C."/>
            <person name="Colinge J."/>
            <person name="Kumar V."/>
            <person name="Lawres L."/>
            <person name="Pazzi J.E."/>
            <person name="Pablo J.V."/>
            <person name="Hung C."/>
            <person name="Brancato J."/>
            <person name="Kumari P."/>
            <person name="Orvis J."/>
            <person name="Tretina K."/>
            <person name="Chibucos M."/>
            <person name="Ott S."/>
            <person name="Sadzewicz L."/>
            <person name="Sengamalay N."/>
            <person name="Shetty A.C."/>
            <person name="Su Q."/>
            <person name="Tallon L."/>
            <person name="Fraser C.M."/>
            <person name="Frutos R."/>
            <person name="Molina D.M."/>
            <person name="Krause P.J."/>
            <person name="Ben Mamoun C."/>
        </authorList>
    </citation>
    <scope>NUCLEOTIDE SEQUENCE [LARGE SCALE GENOMIC DNA]</scope>
    <source>
        <strain evidence="2 3">RI</strain>
    </source>
</reference>
<reference evidence="2 3" key="2">
    <citation type="journal article" date="2013" name="PLoS ONE">
        <title>Whole genome mapping and re-organization of the nuclear and mitochondrial genomes of Babesia microti isolates.</title>
        <authorList>
            <person name="Cornillot E."/>
            <person name="Dassouli A."/>
            <person name="Garg A."/>
            <person name="Pachikara N."/>
            <person name="Randazzo S."/>
            <person name="Depoix D."/>
            <person name="Carcy B."/>
            <person name="Delbecq S."/>
            <person name="Frutos R."/>
            <person name="Silva J.C."/>
            <person name="Sutton R."/>
            <person name="Krause P.J."/>
            <person name="Mamoun C.B."/>
        </authorList>
    </citation>
    <scope>NUCLEOTIDE SEQUENCE [LARGE SCALE GENOMIC DNA]</scope>
    <source>
        <strain evidence="2 3">RI</strain>
    </source>
</reference>
<evidence type="ECO:0000313" key="2">
    <source>
        <dbReference type="EMBL" id="SIO73672.1"/>
    </source>
</evidence>
<proteinExistence type="predicted"/>
<dbReference type="RefSeq" id="XP_021337743.1">
    <property type="nucleotide sequence ID" value="XM_021482524.1"/>
</dbReference>
<dbReference type="GeneID" id="33043770"/>
<evidence type="ECO:0000313" key="3">
    <source>
        <dbReference type="Proteomes" id="UP000002899"/>
    </source>
</evidence>
<dbReference type="AlphaFoldDB" id="A0A1N6LXT5"/>
<keyword evidence="1" id="KW-0175">Coiled coil</keyword>
<organism evidence="2 3">
    <name type="scientific">Babesia microti (strain RI)</name>
    <dbReference type="NCBI Taxonomy" id="1133968"/>
    <lineage>
        <taxon>Eukaryota</taxon>
        <taxon>Sar</taxon>
        <taxon>Alveolata</taxon>
        <taxon>Apicomplexa</taxon>
        <taxon>Aconoidasida</taxon>
        <taxon>Piroplasmida</taxon>
        <taxon>Babesiidae</taxon>
        <taxon>Babesia</taxon>
    </lineage>
</organism>